<dbReference type="Proteomes" id="UP000610594">
    <property type="component" value="Unassembled WGS sequence"/>
</dbReference>
<dbReference type="EMBL" id="WHJF01000059">
    <property type="protein sequence ID" value="NHZ64669.1"/>
    <property type="molecule type" value="Genomic_DNA"/>
</dbReference>
<proteinExistence type="predicted"/>
<evidence type="ECO:0000313" key="1">
    <source>
        <dbReference type="EMBL" id="NHZ64669.1"/>
    </source>
</evidence>
<reference evidence="1 2" key="1">
    <citation type="submission" date="2019-10" db="EMBL/GenBank/DDBJ databases">
        <title>Taxonomy of Antarctic Massilia spp.: description of Massilia rubra sp. nov., Massilia aquatica sp. nov., Massilia mucilaginosa sp. nov., Massilia frigida sp. nov. isolated from streams, lakes and regoliths.</title>
        <authorList>
            <person name="Holochova P."/>
            <person name="Sedlacek I."/>
            <person name="Kralova S."/>
            <person name="Maslanova I."/>
            <person name="Busse H.-J."/>
            <person name="Stankova E."/>
            <person name="Vrbovska V."/>
            <person name="Kovarovic V."/>
            <person name="Bartak M."/>
            <person name="Svec P."/>
            <person name="Pantucek R."/>
        </authorList>
    </citation>
    <scope>NUCLEOTIDE SEQUENCE [LARGE SCALE GENOMIC DNA]</scope>
    <source>
        <strain evidence="1 2">CCM 8694</strain>
    </source>
</reference>
<dbReference type="RefSeq" id="WP_167238694.1">
    <property type="nucleotide sequence ID" value="NZ_WHJF01000059.1"/>
</dbReference>
<sequence>MWYVLGRAEPRFYFDLRDGGMRAVRHQMKLNARSDQNFIDACPAVCCEPLESFYRLRRGADMLDEE</sequence>
<gene>
    <name evidence="1" type="ORF">F1735_20615</name>
</gene>
<comment type="caution">
    <text evidence="1">The sequence shown here is derived from an EMBL/GenBank/DDBJ whole genome shotgun (WGS) entry which is preliminary data.</text>
</comment>
<accession>A0ABX0MZH5</accession>
<organism evidence="1 2">
    <name type="scientific">Massilia genomosp. 1</name>
    <dbReference type="NCBI Taxonomy" id="2609280"/>
    <lineage>
        <taxon>Bacteria</taxon>
        <taxon>Pseudomonadati</taxon>
        <taxon>Pseudomonadota</taxon>
        <taxon>Betaproteobacteria</taxon>
        <taxon>Burkholderiales</taxon>
        <taxon>Oxalobacteraceae</taxon>
        <taxon>Telluria group</taxon>
        <taxon>Massilia</taxon>
    </lineage>
</organism>
<keyword evidence="2" id="KW-1185">Reference proteome</keyword>
<protein>
    <submittedName>
        <fullName evidence="1">Uncharacterized protein</fullName>
    </submittedName>
</protein>
<evidence type="ECO:0000313" key="2">
    <source>
        <dbReference type="Proteomes" id="UP000610594"/>
    </source>
</evidence>
<name>A0ABX0MZH5_9BURK</name>